<sequence>MLPLEGKLSRERVTDEVMCERIVWMIGIVFDDQFCAVIPTAIHLISQPCG</sequence>
<evidence type="ECO:0000313" key="2">
    <source>
        <dbReference type="Proteomes" id="UP000288607"/>
    </source>
</evidence>
<proteinExistence type="predicted"/>
<dbReference type="EMBL" id="QXGJ01000009">
    <property type="protein sequence ID" value="RSX50187.1"/>
    <property type="molecule type" value="Genomic_DNA"/>
</dbReference>
<protein>
    <submittedName>
        <fullName evidence="1">Uncharacterized protein</fullName>
    </submittedName>
</protein>
<name>A0A430FBH3_9BIFI</name>
<dbReference type="AlphaFoldDB" id="A0A430FBH3"/>
<reference evidence="1 2" key="1">
    <citation type="submission" date="2018-09" db="EMBL/GenBank/DDBJ databases">
        <title>Characterization of the phylogenetic diversity of five novel species belonging to the genus Bifidobacterium.</title>
        <authorList>
            <person name="Lugli G.A."/>
            <person name="Duranti S."/>
            <person name="Milani C."/>
        </authorList>
    </citation>
    <scope>NUCLEOTIDE SEQUENCE [LARGE SCALE GENOMIC DNA]</scope>
    <source>
        <strain evidence="1 2">2028B</strain>
    </source>
</reference>
<keyword evidence="2" id="KW-1185">Reference proteome</keyword>
<comment type="caution">
    <text evidence="1">The sequence shown here is derived from an EMBL/GenBank/DDBJ whole genome shotgun (WGS) entry which is preliminary data.</text>
</comment>
<accession>A0A430FBH3</accession>
<organism evidence="1 2">
    <name type="scientific">Bifidobacterium callimiconis</name>
    <dbReference type="NCBI Taxonomy" id="2306973"/>
    <lineage>
        <taxon>Bacteria</taxon>
        <taxon>Bacillati</taxon>
        <taxon>Actinomycetota</taxon>
        <taxon>Actinomycetes</taxon>
        <taxon>Bifidobacteriales</taxon>
        <taxon>Bifidobacteriaceae</taxon>
        <taxon>Bifidobacterium</taxon>
    </lineage>
</organism>
<gene>
    <name evidence="1" type="ORF">D2E23_1735</name>
</gene>
<dbReference type="Proteomes" id="UP000288607">
    <property type="component" value="Unassembled WGS sequence"/>
</dbReference>
<evidence type="ECO:0000313" key="1">
    <source>
        <dbReference type="EMBL" id="RSX50187.1"/>
    </source>
</evidence>